<dbReference type="OrthoDB" id="4304at2"/>
<dbReference type="InterPro" id="IPR015001">
    <property type="entry name" value="DUF1850"/>
</dbReference>
<dbReference type="Proteomes" id="UP000281813">
    <property type="component" value="Unassembled WGS sequence"/>
</dbReference>
<protein>
    <submittedName>
        <fullName evidence="1">DUF1850 domain-containing protein</fullName>
    </submittedName>
</protein>
<organism evidence="1 2">
    <name type="scientific">Oceanobacillus bengalensis</name>
    <dbReference type="NCBI Taxonomy" id="1435466"/>
    <lineage>
        <taxon>Bacteria</taxon>
        <taxon>Bacillati</taxon>
        <taxon>Bacillota</taxon>
        <taxon>Bacilli</taxon>
        <taxon>Bacillales</taxon>
        <taxon>Bacillaceae</taxon>
        <taxon>Oceanobacillus</taxon>
    </lineage>
</organism>
<dbReference type="AlphaFoldDB" id="A0A494Z0P6"/>
<dbReference type="EMBL" id="RBZO01000011">
    <property type="protein sequence ID" value="RKQ15858.1"/>
    <property type="molecule type" value="Genomic_DNA"/>
</dbReference>
<accession>A0A494Z0P6</accession>
<dbReference type="Pfam" id="PF08905">
    <property type="entry name" value="DUF1850"/>
    <property type="match status" value="1"/>
</dbReference>
<comment type="caution">
    <text evidence="1">The sequence shown here is derived from an EMBL/GenBank/DDBJ whole genome shotgun (WGS) entry which is preliminary data.</text>
</comment>
<name>A0A494Z0P6_9BACI</name>
<evidence type="ECO:0000313" key="1">
    <source>
        <dbReference type="EMBL" id="RKQ15858.1"/>
    </source>
</evidence>
<sequence length="177" mass="20803">MKLPKLILPLLIALLLLLILLFVPFRTALVFYKENTSTVEALLPIKQGETFQIIFKHSIHLTDVVEKYKITSDLNIQQYEFVYEEFGIGMPSNAEEGETFEYIDGKYYIKNMSNIFPTMNIRNGKTVSEHRLVWGTEENEEAHMVWFNDYFEPGAWFTVKVERLSLWDYLKGVKIHE</sequence>
<proteinExistence type="predicted"/>
<gene>
    <name evidence="1" type="ORF">D8M05_08845</name>
</gene>
<keyword evidence="2" id="KW-1185">Reference proteome</keyword>
<dbReference type="RefSeq" id="WP_121130800.1">
    <property type="nucleotide sequence ID" value="NZ_JBHUFK010000062.1"/>
</dbReference>
<reference evidence="1 2" key="1">
    <citation type="journal article" date="2015" name="Antonie Van Leeuwenhoek">
        <title>Oceanobacillus bengalensis sp. nov., a bacterium isolated from seawater of the Bay of Bengal.</title>
        <authorList>
            <person name="Yongchang O."/>
            <person name="Xiang W."/>
            <person name="Wang G."/>
        </authorList>
    </citation>
    <scope>NUCLEOTIDE SEQUENCE [LARGE SCALE GENOMIC DNA]</scope>
    <source>
        <strain evidence="1 2">MCCC 1K00260</strain>
    </source>
</reference>
<evidence type="ECO:0000313" key="2">
    <source>
        <dbReference type="Proteomes" id="UP000281813"/>
    </source>
</evidence>